<reference evidence="1 2" key="1">
    <citation type="submission" date="2020-01" db="EMBL/GenBank/DDBJ databases">
        <title>Complete genome of Buchnera aphidicola isolated from Chaitophorus populeti.</title>
        <authorList>
            <person name="Park J."/>
            <person name="Xi H."/>
        </authorList>
    </citation>
    <scope>NUCLEOTIDE SEQUENCE [LARGE SCALE GENOMIC DNA]</scope>
    <source>
        <strain evidence="1 2">UsonBac</strain>
    </source>
</reference>
<gene>
    <name evidence="1" type="ORF">GUU85_02760</name>
</gene>
<protein>
    <submittedName>
        <fullName evidence="1">Uncharacterized protein</fullName>
    </submittedName>
</protein>
<evidence type="ECO:0000313" key="2">
    <source>
        <dbReference type="Proteomes" id="UP000502958"/>
    </source>
</evidence>
<accession>A0A6C1FDF3</accession>
<evidence type="ECO:0000313" key="1">
    <source>
        <dbReference type="EMBL" id="QIE02300.1"/>
    </source>
</evidence>
<sequence>MNESIQKSYYNDFFHEYKWKVSDQLHSLHNILFTIQKFQEKYAYLKLSHKLEESFMIDTHPFIIMINDHIIPIDSYKKMMQDFKNIIPNIDNQILISTYANEKFLRQAYLQFVSEHPEINQYKFSNSKNTYNIHYLNDGSIKLVATHVADLDVQNNQPIKTKYKSCGVRATIIITPNHEPIMKYSYFII</sequence>
<dbReference type="AlphaFoldDB" id="A0A6C1FDF3"/>
<organism evidence="1 2">
    <name type="scientific">Buchnera aphidicola subsp. Uroleucon sonchi</name>
    <dbReference type="NCBI Taxonomy" id="118118"/>
    <lineage>
        <taxon>Bacteria</taxon>
        <taxon>Pseudomonadati</taxon>
        <taxon>Pseudomonadota</taxon>
        <taxon>Gammaproteobacteria</taxon>
        <taxon>Enterobacterales</taxon>
        <taxon>Erwiniaceae</taxon>
        <taxon>Buchnera</taxon>
    </lineage>
</organism>
<dbReference type="EMBL" id="CP047588">
    <property type="protein sequence ID" value="QIE02300.1"/>
    <property type="molecule type" value="Genomic_DNA"/>
</dbReference>
<dbReference type="Proteomes" id="UP000502958">
    <property type="component" value="Chromosome"/>
</dbReference>
<name>A0A6C1FDF3_BUCUN</name>
<proteinExistence type="predicted"/>